<dbReference type="AlphaFoldDB" id="A0A7W6DPT9"/>
<keyword evidence="2" id="KW-1185">Reference proteome</keyword>
<evidence type="ECO:0000313" key="2">
    <source>
        <dbReference type="Proteomes" id="UP000541426"/>
    </source>
</evidence>
<evidence type="ECO:0000313" key="1">
    <source>
        <dbReference type="EMBL" id="MBB3986722.1"/>
    </source>
</evidence>
<reference evidence="1 2" key="1">
    <citation type="submission" date="2020-08" db="EMBL/GenBank/DDBJ databases">
        <title>Genomic Encyclopedia of Type Strains, Phase IV (KMG-IV): sequencing the most valuable type-strain genomes for metagenomic binning, comparative biology and taxonomic classification.</title>
        <authorList>
            <person name="Goeker M."/>
        </authorList>
    </citation>
    <scope>NUCLEOTIDE SEQUENCE [LARGE SCALE GENOMIC DNA]</scope>
    <source>
        <strain evidence="1 2">DSM 102235</strain>
    </source>
</reference>
<dbReference type="RefSeq" id="WP_183967319.1">
    <property type="nucleotide sequence ID" value="NZ_BAABBZ010000006.1"/>
</dbReference>
<protein>
    <recommendedName>
        <fullName evidence="3">Transposase</fullName>
    </recommendedName>
</protein>
<accession>A0A7W6DPT9</accession>
<comment type="caution">
    <text evidence="1">The sequence shown here is derived from an EMBL/GenBank/DDBJ whole genome shotgun (WGS) entry which is preliminary data.</text>
</comment>
<organism evidence="1 2">
    <name type="scientific">Sagittula marina</name>
    <dbReference type="NCBI Taxonomy" id="943940"/>
    <lineage>
        <taxon>Bacteria</taxon>
        <taxon>Pseudomonadati</taxon>
        <taxon>Pseudomonadota</taxon>
        <taxon>Alphaproteobacteria</taxon>
        <taxon>Rhodobacterales</taxon>
        <taxon>Roseobacteraceae</taxon>
        <taxon>Sagittula</taxon>
    </lineage>
</organism>
<sequence>MAHLAQGPDGMRGANTGKRAVEITGSYTGDASTLPHLLNRIPRDHGIGGVTADGVYGTRLCHAEMPSQSMPVPSPETTHSAHQYLWLGHSGGPEAHIAAGVAARQNLSEHFPWKRAAGQWMHCAKLLCQSLIAQGFNRHVAGGHVRIAILHRFNADDSPVTKDVG</sequence>
<dbReference type="EMBL" id="JACIEJ010000007">
    <property type="protein sequence ID" value="MBB3986722.1"/>
    <property type="molecule type" value="Genomic_DNA"/>
</dbReference>
<proteinExistence type="predicted"/>
<evidence type="ECO:0008006" key="3">
    <source>
        <dbReference type="Google" id="ProtNLM"/>
    </source>
</evidence>
<gene>
    <name evidence="1" type="ORF">GGQ68_003065</name>
</gene>
<name>A0A7W6DPT9_9RHOB</name>
<dbReference type="Proteomes" id="UP000541426">
    <property type="component" value="Unassembled WGS sequence"/>
</dbReference>